<feature type="coiled-coil region" evidence="1">
    <location>
        <begin position="111"/>
        <end position="138"/>
    </location>
</feature>
<name>A0ABV0BRC0_9SPHI</name>
<proteinExistence type="predicted"/>
<evidence type="ECO:0000256" key="1">
    <source>
        <dbReference type="SAM" id="Coils"/>
    </source>
</evidence>
<evidence type="ECO:0008006" key="4">
    <source>
        <dbReference type="Google" id="ProtNLM"/>
    </source>
</evidence>
<gene>
    <name evidence="2" type="ORF">ABE541_05710</name>
</gene>
<dbReference type="EMBL" id="JBDJNQ010000002">
    <property type="protein sequence ID" value="MEN5376753.1"/>
    <property type="molecule type" value="Genomic_DNA"/>
</dbReference>
<keyword evidence="1" id="KW-0175">Coiled coil</keyword>
<evidence type="ECO:0000313" key="2">
    <source>
        <dbReference type="EMBL" id="MEN5376753.1"/>
    </source>
</evidence>
<accession>A0ABV0BRC0</accession>
<dbReference type="Proteomes" id="UP001409291">
    <property type="component" value="Unassembled WGS sequence"/>
</dbReference>
<keyword evidence="3" id="KW-1185">Reference proteome</keyword>
<organism evidence="2 3">
    <name type="scientific">Sphingobacterium kitahiroshimense</name>
    <dbReference type="NCBI Taxonomy" id="470446"/>
    <lineage>
        <taxon>Bacteria</taxon>
        <taxon>Pseudomonadati</taxon>
        <taxon>Bacteroidota</taxon>
        <taxon>Sphingobacteriia</taxon>
        <taxon>Sphingobacteriales</taxon>
        <taxon>Sphingobacteriaceae</taxon>
        <taxon>Sphingobacterium</taxon>
    </lineage>
</organism>
<protein>
    <recommendedName>
        <fullName evidence="4">HTH cro/C1-type domain-containing protein</fullName>
    </recommendedName>
</protein>
<dbReference type="RefSeq" id="WP_183917539.1">
    <property type="nucleotide sequence ID" value="NZ_JBDJLH010000003.1"/>
</dbReference>
<sequence length="138" mass="15410">MSDYLKRIKLVADREGMSVSALEAAIGASKGVFTRALNNGTDIQSKWLISLLENYPDYSAEWLLRGEGSMLCAKSIVKEFNETYLTAEQEGINNAVINALHQVIASQNATIKSQEKIISFMERQLSVYEQENTSSKKE</sequence>
<comment type="caution">
    <text evidence="2">The sequence shown here is derived from an EMBL/GenBank/DDBJ whole genome shotgun (WGS) entry which is preliminary data.</text>
</comment>
<evidence type="ECO:0000313" key="3">
    <source>
        <dbReference type="Proteomes" id="UP001409291"/>
    </source>
</evidence>
<reference evidence="2 3" key="1">
    <citation type="submission" date="2024-04" db="EMBL/GenBank/DDBJ databases">
        <title>WGS of bacteria from Torrens River.</title>
        <authorList>
            <person name="Wyrsch E.R."/>
            <person name="Drigo B."/>
        </authorList>
    </citation>
    <scope>NUCLEOTIDE SEQUENCE [LARGE SCALE GENOMIC DNA]</scope>
    <source>
        <strain evidence="2 3">TWI391</strain>
    </source>
</reference>